<keyword evidence="4 11" id="KW-0479">Metal-binding</keyword>
<evidence type="ECO:0000313" key="14">
    <source>
        <dbReference type="EMBL" id="PNT27987.2"/>
    </source>
</evidence>
<dbReference type="Proteomes" id="UP000006729">
    <property type="component" value="Chromosome 7"/>
</dbReference>
<evidence type="ECO:0000256" key="2">
    <source>
        <dbReference type="ARBA" id="ARBA00022528"/>
    </source>
</evidence>
<dbReference type="InterPro" id="IPR036869">
    <property type="entry name" value="J_dom_sf"/>
</dbReference>
<dbReference type="SMART" id="SM00271">
    <property type="entry name" value="DnaJ"/>
    <property type="match status" value="1"/>
</dbReference>
<keyword evidence="5" id="KW-0677">Repeat</keyword>
<evidence type="ECO:0000256" key="11">
    <source>
        <dbReference type="PROSITE-ProRule" id="PRU00546"/>
    </source>
</evidence>
<dbReference type="Pfam" id="PF00684">
    <property type="entry name" value="DnaJ_CXXCXGXG"/>
    <property type="match status" value="1"/>
</dbReference>
<sequence length="576" mass="65780">MAKKENDVVSQTFRALVESADRKFGRVRDLPLYGRAPQNHYFQKVFKAYMRLWKYQQENRSKLVDSGLNRWEIGEIASRIGQLYFNQYMRSSEARFLVEAYVFYEAILERKYFDARGSGKPKVDVGVRFKELRFYARFLLVALIFNKVDMVRLLAERFKGLVDDSMTKFRETNFKEWKLVVQEIFRFMEVGTAFTNVRPLRYCALFDSHPASRPYLARFHARKIVKFRDALLTSYHRNEVKFAELTLDTYRMMQCLEWEPSGSFYQKRPVESVYQKHPVESNENGTVIDHSGAASGLIDINLAADLTDPTLPPNPRKAVLYRPSVTHLLAVMATICEELPPETIVLIYLSASGKAAHSNLSQSGSSGGSRKSSKDKVVSGVYGEDKSSAPESHCNGKRESSDYYDNYLWLGPRGYGGSNALYPGDIIPFTRRPLFLIIDSDSSHAFKVLHGAERGEPAALLLSPLKPAFKNLSAVDTSHCGSQFTFFLTAPLQAFCQMVGLTSADSDMVSCWPKFLNFYDNLLIPICSPMANGTAFRIFTMMLRRYSPLHSLSGRLLFVHQKAWIWFGHKFYPIPF</sequence>
<dbReference type="Gene3D" id="1.10.287.110">
    <property type="entry name" value="DnaJ domain"/>
    <property type="match status" value="1"/>
</dbReference>
<dbReference type="HOGENOM" id="CLU_017633_0_1_1"/>
<dbReference type="PANTHER" id="PTHR43096:SF10">
    <property type="entry name" value="CHAPERONE PROTEIN DNAJ A6, CHLOROPLASTIC"/>
    <property type="match status" value="1"/>
</dbReference>
<comment type="caution">
    <text evidence="14">The sequence shown here is derived from an EMBL/GenBank/DDBJ whole genome shotgun (WGS) entry which is preliminary data.</text>
</comment>
<dbReference type="GO" id="GO:0008270">
    <property type="term" value="F:zinc ion binding"/>
    <property type="evidence" value="ECO:0007669"/>
    <property type="project" value="UniProtKB-KW"/>
</dbReference>
<protein>
    <recommendedName>
        <fullName evidence="16">J domain-containing protein</fullName>
    </recommendedName>
</protein>
<keyword evidence="8" id="KW-0809">Transit peptide</keyword>
<evidence type="ECO:0000256" key="1">
    <source>
        <dbReference type="ARBA" id="ARBA00004229"/>
    </source>
</evidence>
<dbReference type="CDD" id="cd06257">
    <property type="entry name" value="DnaJ"/>
    <property type="match status" value="1"/>
</dbReference>
<dbReference type="EMBL" id="CM009296">
    <property type="protein sequence ID" value="PNT27987.2"/>
    <property type="molecule type" value="Genomic_DNA"/>
</dbReference>
<dbReference type="InterPro" id="IPR036410">
    <property type="entry name" value="HSP_DnaJ_Cys-rich_dom_sf"/>
</dbReference>
<dbReference type="GO" id="GO:0031072">
    <property type="term" value="F:heat shock protein binding"/>
    <property type="evidence" value="ECO:0007669"/>
    <property type="project" value="InterPro"/>
</dbReference>
<keyword evidence="7 11" id="KW-0862">Zinc</keyword>
<evidence type="ECO:0000256" key="8">
    <source>
        <dbReference type="ARBA" id="ARBA00022946"/>
    </source>
</evidence>
<dbReference type="InterPro" id="IPR008971">
    <property type="entry name" value="HSP40/DnaJ_pept-bd"/>
</dbReference>
<dbReference type="PRINTS" id="PR00625">
    <property type="entry name" value="JDOMAIN"/>
</dbReference>
<feature type="domain" description="CR-type" evidence="13">
    <location>
        <begin position="211"/>
        <end position="292"/>
    </location>
</feature>
<feature type="domain" description="J" evidence="12">
    <location>
        <begin position="84"/>
        <end position="148"/>
    </location>
</feature>
<dbReference type="PROSITE" id="PS51188">
    <property type="entry name" value="ZF_CR"/>
    <property type="match status" value="1"/>
</dbReference>
<dbReference type="FunFam" id="2.10.230.10:FF:000002">
    <property type="entry name" value="Molecular chaperone DnaJ"/>
    <property type="match status" value="1"/>
</dbReference>
<dbReference type="Pfam" id="PF01556">
    <property type="entry name" value="DnaJ_C"/>
    <property type="match status" value="1"/>
</dbReference>
<dbReference type="OrthoDB" id="10256793at2759"/>
<evidence type="ECO:0000313" key="15">
    <source>
        <dbReference type="Proteomes" id="UP000006729"/>
    </source>
</evidence>
<comment type="similarity">
    <text evidence="10">Belongs to the DnaJ family.</text>
</comment>
<evidence type="ECO:0000256" key="5">
    <source>
        <dbReference type="ARBA" id="ARBA00022737"/>
    </source>
</evidence>
<evidence type="ECO:0000256" key="6">
    <source>
        <dbReference type="ARBA" id="ARBA00022771"/>
    </source>
</evidence>
<keyword evidence="3" id="KW-0934">Plastid</keyword>
<dbReference type="SUPFAM" id="SSF57938">
    <property type="entry name" value="DnaJ/Hsp40 cysteine-rich domain"/>
    <property type="match status" value="1"/>
</dbReference>
<dbReference type="GO" id="GO:0051082">
    <property type="term" value="F:unfolded protein binding"/>
    <property type="evidence" value="ECO:0000318"/>
    <property type="project" value="GO_Central"/>
</dbReference>
<evidence type="ECO:0000259" key="12">
    <source>
        <dbReference type="PROSITE" id="PS50076"/>
    </source>
</evidence>
<dbReference type="Gene3D" id="2.60.260.20">
    <property type="entry name" value="Urease metallochaperone UreE, N-terminal domain"/>
    <property type="match status" value="2"/>
</dbReference>
<dbReference type="CDD" id="cd10747">
    <property type="entry name" value="DnaJ_C"/>
    <property type="match status" value="1"/>
</dbReference>
<dbReference type="NCBIfam" id="NF008035">
    <property type="entry name" value="PRK10767.1"/>
    <property type="match status" value="1"/>
</dbReference>
<evidence type="ECO:0008006" key="16">
    <source>
        <dbReference type="Google" id="ProtNLM"/>
    </source>
</evidence>
<keyword evidence="2" id="KW-0150">Chloroplast</keyword>
<feature type="zinc finger region" description="CR-type" evidence="11">
    <location>
        <begin position="211"/>
        <end position="292"/>
    </location>
</feature>
<keyword evidence="15" id="KW-1185">Reference proteome</keyword>
<proteinExistence type="inferred from homology"/>
<dbReference type="PROSITE" id="PS00636">
    <property type="entry name" value="DNAJ_1"/>
    <property type="match status" value="1"/>
</dbReference>
<keyword evidence="6 11" id="KW-0863">Zinc-finger</keyword>
<name>B9HFF0_POPTR</name>
<dbReference type="GO" id="GO:0042026">
    <property type="term" value="P:protein refolding"/>
    <property type="evidence" value="ECO:0000318"/>
    <property type="project" value="GO_Central"/>
</dbReference>
<dbReference type="GO" id="GO:0009408">
    <property type="term" value="P:response to heat"/>
    <property type="evidence" value="ECO:0007669"/>
    <property type="project" value="InterPro"/>
</dbReference>
<dbReference type="GO" id="GO:0005737">
    <property type="term" value="C:cytoplasm"/>
    <property type="evidence" value="ECO:0000318"/>
    <property type="project" value="GO_Central"/>
</dbReference>
<dbReference type="PROSITE" id="PS50076">
    <property type="entry name" value="DNAJ_2"/>
    <property type="match status" value="1"/>
</dbReference>
<dbReference type="GO" id="GO:0005524">
    <property type="term" value="F:ATP binding"/>
    <property type="evidence" value="ECO:0007669"/>
    <property type="project" value="InterPro"/>
</dbReference>
<dbReference type="AlphaFoldDB" id="B9HFF0"/>
<dbReference type="InterPro" id="IPR001623">
    <property type="entry name" value="DnaJ_domain"/>
</dbReference>
<dbReference type="Gramene" id="Potri.007G094900.5.v4.1">
    <property type="protein sequence ID" value="Potri.007G094900.5.v4.1"/>
    <property type="gene ID" value="Potri.007G094900.v4.1"/>
</dbReference>
<comment type="subcellular location">
    <subcellularLocation>
        <location evidence="1">Plastid</location>
        <location evidence="1">Chloroplast</location>
    </subcellularLocation>
</comment>
<dbReference type="Gene3D" id="2.10.230.10">
    <property type="entry name" value="Heat shock protein DnaJ, cysteine-rich domain"/>
    <property type="match status" value="1"/>
</dbReference>
<gene>
    <name evidence="14" type="ORF">POPTR_007G096800v4</name>
</gene>
<dbReference type="Gramene" id="Potri.007G094900.6.v4.1">
    <property type="protein sequence ID" value="Potri.007G094900.6.v4.1"/>
    <property type="gene ID" value="Potri.007G094900.v4.1"/>
</dbReference>
<dbReference type="PANTHER" id="PTHR43096">
    <property type="entry name" value="DNAJ HOMOLOG 1, MITOCHONDRIAL-RELATED"/>
    <property type="match status" value="1"/>
</dbReference>
<evidence type="ECO:0000256" key="10">
    <source>
        <dbReference type="ARBA" id="ARBA00061004"/>
    </source>
</evidence>
<evidence type="ECO:0000256" key="9">
    <source>
        <dbReference type="ARBA" id="ARBA00023186"/>
    </source>
</evidence>
<evidence type="ECO:0000259" key="13">
    <source>
        <dbReference type="PROSITE" id="PS51188"/>
    </source>
</evidence>
<evidence type="ECO:0000256" key="7">
    <source>
        <dbReference type="ARBA" id="ARBA00022833"/>
    </source>
</evidence>
<evidence type="ECO:0000256" key="4">
    <source>
        <dbReference type="ARBA" id="ARBA00022723"/>
    </source>
</evidence>
<dbReference type="InterPro" id="IPR018253">
    <property type="entry name" value="DnaJ_domain_CS"/>
</dbReference>
<accession>B9HFF0</accession>
<dbReference type="STRING" id="3694.B9HFF0"/>
<dbReference type="Pfam" id="PF00226">
    <property type="entry name" value="DnaJ"/>
    <property type="match status" value="1"/>
</dbReference>
<keyword evidence="9" id="KW-0143">Chaperone</keyword>
<dbReference type="InterPro" id="IPR002939">
    <property type="entry name" value="DnaJ_C"/>
</dbReference>
<dbReference type="SUPFAM" id="SSF46565">
    <property type="entry name" value="Chaperone J-domain"/>
    <property type="match status" value="1"/>
</dbReference>
<evidence type="ECO:0000256" key="3">
    <source>
        <dbReference type="ARBA" id="ARBA00022640"/>
    </source>
</evidence>
<dbReference type="InterPro" id="IPR001305">
    <property type="entry name" value="HSP_DnaJ_Cys-rich_dom"/>
</dbReference>
<dbReference type="FunFam" id="1.10.287.110:FF:000037">
    <property type="entry name" value="Chaperone protein dnaJ A6 chloroplastic"/>
    <property type="match status" value="1"/>
</dbReference>
<organism evidence="14 15">
    <name type="scientific">Populus trichocarpa</name>
    <name type="common">Western balsam poplar</name>
    <name type="synonym">Populus balsamifera subsp. trichocarpa</name>
    <dbReference type="NCBI Taxonomy" id="3694"/>
    <lineage>
        <taxon>Eukaryota</taxon>
        <taxon>Viridiplantae</taxon>
        <taxon>Streptophyta</taxon>
        <taxon>Embryophyta</taxon>
        <taxon>Tracheophyta</taxon>
        <taxon>Spermatophyta</taxon>
        <taxon>Magnoliopsida</taxon>
        <taxon>eudicotyledons</taxon>
        <taxon>Gunneridae</taxon>
        <taxon>Pentapetalae</taxon>
        <taxon>rosids</taxon>
        <taxon>fabids</taxon>
        <taxon>Malpighiales</taxon>
        <taxon>Salicaceae</taxon>
        <taxon>Saliceae</taxon>
        <taxon>Populus</taxon>
    </lineage>
</organism>
<reference evidence="14 15" key="1">
    <citation type="journal article" date="2006" name="Science">
        <title>The genome of black cottonwood, Populus trichocarpa (Torr. &amp; Gray).</title>
        <authorList>
            <person name="Tuskan G.A."/>
            <person name="Difazio S."/>
            <person name="Jansson S."/>
            <person name="Bohlmann J."/>
            <person name="Grigoriev I."/>
            <person name="Hellsten U."/>
            <person name="Putnam N."/>
            <person name="Ralph S."/>
            <person name="Rombauts S."/>
            <person name="Salamov A."/>
            <person name="Schein J."/>
            <person name="Sterck L."/>
            <person name="Aerts A."/>
            <person name="Bhalerao R.R."/>
            <person name="Bhalerao R.P."/>
            <person name="Blaudez D."/>
            <person name="Boerjan W."/>
            <person name="Brun A."/>
            <person name="Brunner A."/>
            <person name="Busov V."/>
            <person name="Campbell M."/>
            <person name="Carlson J."/>
            <person name="Chalot M."/>
            <person name="Chapman J."/>
            <person name="Chen G.L."/>
            <person name="Cooper D."/>
            <person name="Coutinho P.M."/>
            <person name="Couturier J."/>
            <person name="Covert S."/>
            <person name="Cronk Q."/>
            <person name="Cunningham R."/>
            <person name="Davis J."/>
            <person name="Degroeve S."/>
            <person name="Dejardin A."/>
            <person name="Depamphilis C."/>
            <person name="Detter J."/>
            <person name="Dirks B."/>
            <person name="Dubchak I."/>
            <person name="Duplessis S."/>
            <person name="Ehlting J."/>
            <person name="Ellis B."/>
            <person name="Gendler K."/>
            <person name="Goodstein D."/>
            <person name="Gribskov M."/>
            <person name="Grimwood J."/>
            <person name="Groover A."/>
            <person name="Gunter L."/>
            <person name="Hamberger B."/>
            <person name="Heinze B."/>
            <person name="Helariutta Y."/>
            <person name="Henrissat B."/>
            <person name="Holligan D."/>
            <person name="Holt R."/>
            <person name="Huang W."/>
            <person name="Islam-Faridi N."/>
            <person name="Jones S."/>
            <person name="Jones-Rhoades M."/>
            <person name="Jorgensen R."/>
            <person name="Joshi C."/>
            <person name="Kangasjarvi J."/>
            <person name="Karlsson J."/>
            <person name="Kelleher C."/>
            <person name="Kirkpatrick R."/>
            <person name="Kirst M."/>
            <person name="Kohler A."/>
            <person name="Kalluri U."/>
            <person name="Larimer F."/>
            <person name="Leebens-Mack J."/>
            <person name="Leple J.C."/>
            <person name="Locascio P."/>
            <person name="Lou Y."/>
            <person name="Lucas S."/>
            <person name="Martin F."/>
            <person name="Montanini B."/>
            <person name="Napoli C."/>
            <person name="Nelson D.R."/>
            <person name="Nelson C."/>
            <person name="Nieminen K."/>
            <person name="Nilsson O."/>
            <person name="Pereda V."/>
            <person name="Peter G."/>
            <person name="Philippe R."/>
            <person name="Pilate G."/>
            <person name="Poliakov A."/>
            <person name="Razumovskaya J."/>
            <person name="Richardson P."/>
            <person name="Rinaldi C."/>
            <person name="Ritland K."/>
            <person name="Rouze P."/>
            <person name="Ryaboy D."/>
            <person name="Schmutz J."/>
            <person name="Schrader J."/>
            <person name="Segerman B."/>
            <person name="Shin H."/>
            <person name="Siddiqui A."/>
            <person name="Sterky F."/>
            <person name="Terry A."/>
            <person name="Tsai C.J."/>
            <person name="Uberbacher E."/>
            <person name="Unneberg P."/>
            <person name="Vahala J."/>
            <person name="Wall K."/>
            <person name="Wessler S."/>
            <person name="Yang G."/>
            <person name="Yin T."/>
            <person name="Douglas C."/>
            <person name="Marra M."/>
            <person name="Sandberg G."/>
            <person name="Van de Peer Y."/>
            <person name="Rokhsar D."/>
        </authorList>
    </citation>
    <scope>NUCLEOTIDE SEQUENCE [LARGE SCALE GENOMIC DNA]</scope>
    <source>
        <strain evidence="15">cv. Nisqually</strain>
    </source>
</reference>
<dbReference type="InterPro" id="IPR012724">
    <property type="entry name" value="DnaJ"/>
</dbReference>
<dbReference type="FunFam" id="2.60.260.20:FF:000009">
    <property type="entry name" value="Putative Mitochondrial DnaJ chaperone"/>
    <property type="match status" value="1"/>
</dbReference>
<dbReference type="Gramene" id="Potri.007G094900.1.v4.1">
    <property type="protein sequence ID" value="Potri.007G094900.1.v4.1"/>
    <property type="gene ID" value="Potri.007G094900.v4.1"/>
</dbReference>
<dbReference type="HAMAP" id="MF_01152">
    <property type="entry name" value="DnaJ"/>
    <property type="match status" value="1"/>
</dbReference>
<dbReference type="NCBIfam" id="TIGR02349">
    <property type="entry name" value="DnaJ_bact"/>
    <property type="match status" value="1"/>
</dbReference>
<dbReference type="FunFam" id="2.60.260.20:FF:000005">
    <property type="entry name" value="Chaperone protein dnaJ 1, mitochondrial"/>
    <property type="match status" value="1"/>
</dbReference>
<dbReference type="eggNOG" id="KOG0715">
    <property type="taxonomic scope" value="Eukaryota"/>
</dbReference>
<dbReference type="SUPFAM" id="SSF49493">
    <property type="entry name" value="HSP40/DnaJ peptide-binding domain"/>
    <property type="match status" value="2"/>
</dbReference>
<dbReference type="CDD" id="cd10719">
    <property type="entry name" value="DnaJ_zf"/>
    <property type="match status" value="1"/>
</dbReference>
<dbReference type="GO" id="GO:0009507">
    <property type="term" value="C:chloroplast"/>
    <property type="evidence" value="ECO:0007669"/>
    <property type="project" value="UniProtKB-SubCell"/>
</dbReference>
<dbReference type="OMA" id="MATDYYA"/>